<dbReference type="SUPFAM" id="SSF52172">
    <property type="entry name" value="CheY-like"/>
    <property type="match status" value="1"/>
</dbReference>
<feature type="domain" description="Histidine kinase" evidence="21">
    <location>
        <begin position="484"/>
        <end position="705"/>
    </location>
</feature>
<feature type="modified residue" description="Phosphohistidine" evidence="18">
    <location>
        <position position="908"/>
    </location>
</feature>
<dbReference type="CDD" id="cd17546">
    <property type="entry name" value="REC_hyHK_CKI1_RcsC-like"/>
    <property type="match status" value="1"/>
</dbReference>
<dbReference type="SUPFAM" id="SSF47226">
    <property type="entry name" value="Histidine-containing phosphotransfer domain, HPT domain"/>
    <property type="match status" value="1"/>
</dbReference>
<dbReference type="InterPro" id="IPR003661">
    <property type="entry name" value="HisK_dim/P_dom"/>
</dbReference>
<dbReference type="SUPFAM" id="SSF53850">
    <property type="entry name" value="Periplasmic binding protein-like II"/>
    <property type="match status" value="1"/>
</dbReference>
<dbReference type="Pfam" id="PF00497">
    <property type="entry name" value="SBP_bac_3"/>
    <property type="match status" value="1"/>
</dbReference>
<dbReference type="Gene3D" id="1.10.287.130">
    <property type="match status" value="1"/>
</dbReference>
<evidence type="ECO:0000259" key="24">
    <source>
        <dbReference type="PROSITE" id="PS50894"/>
    </source>
</evidence>
<dbReference type="Gene3D" id="3.30.450.20">
    <property type="entry name" value="PAS domain"/>
    <property type="match status" value="1"/>
</dbReference>
<dbReference type="FunFam" id="3.30.565.10:FF:000010">
    <property type="entry name" value="Sensor histidine kinase RcsC"/>
    <property type="match status" value="1"/>
</dbReference>
<dbReference type="SMART" id="SM00388">
    <property type="entry name" value="HisKA"/>
    <property type="match status" value="1"/>
</dbReference>
<keyword evidence="12 20" id="KW-1133">Transmembrane helix</keyword>
<dbReference type="InterPro" id="IPR011006">
    <property type="entry name" value="CheY-like_superfamily"/>
</dbReference>
<dbReference type="EMBL" id="FXAH01000004">
    <property type="protein sequence ID" value="SMF24839.1"/>
    <property type="molecule type" value="Genomic_DNA"/>
</dbReference>
<comment type="function">
    <text evidence="16">Member of the two-component regulatory system BvgS/BvgA. Phosphorylates BvgA via a four-step phosphorelay in response to environmental signals.</text>
</comment>
<evidence type="ECO:0000259" key="22">
    <source>
        <dbReference type="PROSITE" id="PS50110"/>
    </source>
</evidence>
<dbReference type="GO" id="GO:0009927">
    <property type="term" value="F:histidine phosphotransfer kinase activity"/>
    <property type="evidence" value="ECO:0007669"/>
    <property type="project" value="TreeGrafter"/>
</dbReference>
<dbReference type="SUPFAM" id="SSF55874">
    <property type="entry name" value="ATPase domain of HSP90 chaperone/DNA topoisomerase II/histidine kinase"/>
    <property type="match status" value="1"/>
</dbReference>
<evidence type="ECO:0000256" key="6">
    <source>
        <dbReference type="ARBA" id="ARBA00022553"/>
    </source>
</evidence>
<dbReference type="SMART" id="SM00387">
    <property type="entry name" value="HATPase_c"/>
    <property type="match status" value="1"/>
</dbReference>
<evidence type="ECO:0000256" key="16">
    <source>
        <dbReference type="ARBA" id="ARBA00058004"/>
    </source>
</evidence>
<evidence type="ECO:0000313" key="25">
    <source>
        <dbReference type="EMBL" id="SMF24839.1"/>
    </source>
</evidence>
<dbReference type="InterPro" id="IPR003594">
    <property type="entry name" value="HATPase_dom"/>
</dbReference>
<dbReference type="InterPro" id="IPR008207">
    <property type="entry name" value="Sig_transdc_His_kin_Hpt_dom"/>
</dbReference>
<dbReference type="Pfam" id="PF01627">
    <property type="entry name" value="Hpt"/>
    <property type="match status" value="1"/>
</dbReference>
<dbReference type="Gene3D" id="3.40.190.10">
    <property type="entry name" value="Periplasmic binding protein-like II"/>
    <property type="match status" value="2"/>
</dbReference>
<evidence type="ECO:0000256" key="1">
    <source>
        <dbReference type="ARBA" id="ARBA00000085"/>
    </source>
</evidence>
<evidence type="ECO:0000256" key="13">
    <source>
        <dbReference type="ARBA" id="ARBA00023012"/>
    </source>
</evidence>
<evidence type="ECO:0000259" key="23">
    <source>
        <dbReference type="PROSITE" id="PS50113"/>
    </source>
</evidence>
<dbReference type="Pfam" id="PF00512">
    <property type="entry name" value="HisKA"/>
    <property type="match status" value="1"/>
</dbReference>
<keyword evidence="15 20" id="KW-0472">Membrane</keyword>
<evidence type="ECO:0000256" key="11">
    <source>
        <dbReference type="ARBA" id="ARBA00022840"/>
    </source>
</evidence>
<evidence type="ECO:0000259" key="21">
    <source>
        <dbReference type="PROSITE" id="PS50109"/>
    </source>
</evidence>
<keyword evidence="9" id="KW-0732">Signal</keyword>
<dbReference type="OrthoDB" id="9796305at2"/>
<dbReference type="GO" id="GO:0000155">
    <property type="term" value="F:phosphorelay sensor kinase activity"/>
    <property type="evidence" value="ECO:0007669"/>
    <property type="project" value="InterPro"/>
</dbReference>
<sequence>MRAAVSGPAARGRRVRGLIAALAMLVSGACALFSGCTRTAQDAEPPHIAWNLRLPLSAQDRAYLQSLPVLRIGVDPQWAPMAFVNASGQIDGISGDYLDFISDSLGVRFRIVPASSWAQTVQLANSGAVDFVVAATRLDGLDAGFEFSAPYVRYPLVIVTRETAPFIAGADDISGSEIAVVKDSDVLRIGLLGLQNTRKLLVGSAEEGLDAVASGRAFAYIGNLGVVDKLVRQKYAGVLRIAAPAGRTQELSFAVAPRYARLVPLLDRVLAAIPERERDHIQNSWLSTRFTFGVPARTLWIVLAPLAVVTIVFLGVLFVYMMRLRVEVRQRGETERQLAELTQGLPAVVFQLRLTGGAHRGFSLVFVNRRAYDWLPPRQQGHAQVLETFAACLDAPARFGLERRFVRSARSLERVSAERALAFADGRRAWIRLEAAPRRLDSGDVVWSGYIHDITDAKQTQMALVDAKHDAEEASRARDTFLATVSHEIRTPIAGLVSILQLLDHGRLARDDQHLLDMARNAAEILLRILNDILDFAKSENGELALEREAMCVADIVERTAGIVAPEMEHKGLHFIVTVSPDLAASHIGDAQRLGQVLLNLLGNASKFTDYGTVSLSVTAISRDVDEERLLIRVADTGIGIAKEDQARLFSPFAQARNTAAGRYRGTGLGLAICKRLIESMGGTISLESEPGHGTTISIELPLPVDRSRPRVRGQAAALPRQPAAAGETVKPRILVVEDEQINREVLRRQLAAVDIDDCDCAANGVEALKALESRDYAMVITDCAMPVMDGLALIEHIRARERDLGRSGRIAVVALTANAMPQQREACLAAGADEVLVKPVDLDQLRGLLDRYDVATPAAHTLDPAGLPPERQSDLWEQLRRTLASELSVLLSLSLERDGERARDIAHRIVGAAAWFQLEEVAQAGRRLEQALERDEASPADLLALQGAIARVATAGVAPAARSLP</sequence>
<dbReference type="Pfam" id="PF02518">
    <property type="entry name" value="HATPase_c"/>
    <property type="match status" value="1"/>
</dbReference>
<dbReference type="PANTHER" id="PTHR43047">
    <property type="entry name" value="TWO-COMPONENT HISTIDINE PROTEIN KINASE"/>
    <property type="match status" value="1"/>
</dbReference>
<evidence type="ECO:0000256" key="19">
    <source>
        <dbReference type="PROSITE-ProRule" id="PRU00169"/>
    </source>
</evidence>
<keyword evidence="11" id="KW-0547">Nucleotide-binding</keyword>
<dbReference type="InterPro" id="IPR004358">
    <property type="entry name" value="Sig_transdc_His_kin-like_C"/>
</dbReference>
<dbReference type="InterPro" id="IPR035965">
    <property type="entry name" value="PAS-like_dom_sf"/>
</dbReference>
<evidence type="ECO:0000256" key="14">
    <source>
        <dbReference type="ARBA" id="ARBA00023026"/>
    </source>
</evidence>
<keyword evidence="11" id="KW-0067">ATP-binding</keyword>
<dbReference type="PROSITE" id="PS51257">
    <property type="entry name" value="PROKAR_LIPOPROTEIN"/>
    <property type="match status" value="1"/>
</dbReference>
<accession>A0A1X7E036</accession>
<dbReference type="InterPro" id="IPR001789">
    <property type="entry name" value="Sig_transdc_resp-reg_receiver"/>
</dbReference>
<dbReference type="SMART" id="SM00448">
    <property type="entry name" value="REC"/>
    <property type="match status" value="1"/>
</dbReference>
<dbReference type="InterPro" id="IPR000700">
    <property type="entry name" value="PAS-assoc_C"/>
</dbReference>
<keyword evidence="14" id="KW-0843">Virulence</keyword>
<dbReference type="GO" id="GO:0005886">
    <property type="term" value="C:plasma membrane"/>
    <property type="evidence" value="ECO:0007669"/>
    <property type="project" value="UniProtKB-SubCell"/>
</dbReference>
<dbReference type="CDD" id="cd16922">
    <property type="entry name" value="HATPase_EvgS-ArcB-TorS-like"/>
    <property type="match status" value="1"/>
</dbReference>
<dbReference type="InterPro" id="IPR005467">
    <property type="entry name" value="His_kinase_dom"/>
</dbReference>
<dbReference type="PANTHER" id="PTHR43047:SF72">
    <property type="entry name" value="OSMOSENSING HISTIDINE PROTEIN KINASE SLN1"/>
    <property type="match status" value="1"/>
</dbReference>
<feature type="modified residue" description="4-aspartylphosphate" evidence="19">
    <location>
        <position position="783"/>
    </location>
</feature>
<dbReference type="InterPro" id="IPR036097">
    <property type="entry name" value="HisK_dim/P_sf"/>
</dbReference>
<dbReference type="CDD" id="cd01007">
    <property type="entry name" value="PBP2_BvgS_HisK_like"/>
    <property type="match status" value="1"/>
</dbReference>
<keyword evidence="13" id="KW-0902">Two-component regulatory system</keyword>
<dbReference type="PROSITE" id="PS50110">
    <property type="entry name" value="RESPONSE_REGULATORY"/>
    <property type="match status" value="1"/>
</dbReference>
<evidence type="ECO:0000256" key="20">
    <source>
        <dbReference type="SAM" id="Phobius"/>
    </source>
</evidence>
<evidence type="ECO:0000256" key="3">
    <source>
        <dbReference type="ARBA" id="ARBA00012438"/>
    </source>
</evidence>
<evidence type="ECO:0000256" key="10">
    <source>
        <dbReference type="ARBA" id="ARBA00022777"/>
    </source>
</evidence>
<dbReference type="EC" id="2.7.13.3" evidence="3"/>
<evidence type="ECO:0000256" key="7">
    <source>
        <dbReference type="ARBA" id="ARBA00022679"/>
    </source>
</evidence>
<evidence type="ECO:0000256" key="9">
    <source>
        <dbReference type="ARBA" id="ARBA00022729"/>
    </source>
</evidence>
<comment type="catalytic activity">
    <reaction evidence="1">
        <text>ATP + protein L-histidine = ADP + protein N-phospho-L-histidine.</text>
        <dbReference type="EC" id="2.7.13.3"/>
    </reaction>
</comment>
<dbReference type="AlphaFoldDB" id="A0A1X7E036"/>
<dbReference type="Pfam" id="PF00072">
    <property type="entry name" value="Response_reg"/>
    <property type="match status" value="1"/>
</dbReference>
<dbReference type="SUPFAM" id="SSF47384">
    <property type="entry name" value="Homodimeric domain of signal transducing histidine kinase"/>
    <property type="match status" value="1"/>
</dbReference>
<evidence type="ECO:0000256" key="12">
    <source>
        <dbReference type="ARBA" id="ARBA00022989"/>
    </source>
</evidence>
<feature type="domain" description="HPt" evidence="24">
    <location>
        <begin position="869"/>
        <end position="961"/>
    </location>
</feature>
<dbReference type="PRINTS" id="PR00344">
    <property type="entry name" value="BCTRLSENSOR"/>
</dbReference>
<evidence type="ECO:0000313" key="26">
    <source>
        <dbReference type="Proteomes" id="UP000192911"/>
    </source>
</evidence>
<dbReference type="PROSITE" id="PS50109">
    <property type="entry name" value="HIS_KIN"/>
    <property type="match status" value="1"/>
</dbReference>
<keyword evidence="7" id="KW-0808">Transferase</keyword>
<dbReference type="Gene3D" id="3.30.565.10">
    <property type="entry name" value="Histidine kinase-like ATPase, C-terminal domain"/>
    <property type="match status" value="1"/>
</dbReference>
<keyword evidence="26" id="KW-1185">Reference proteome</keyword>
<feature type="domain" description="Response regulatory" evidence="22">
    <location>
        <begin position="733"/>
        <end position="854"/>
    </location>
</feature>
<organism evidence="25 26">
    <name type="scientific">Trinickia caryophylli</name>
    <name type="common">Paraburkholderia caryophylli</name>
    <dbReference type="NCBI Taxonomy" id="28094"/>
    <lineage>
        <taxon>Bacteria</taxon>
        <taxon>Pseudomonadati</taxon>
        <taxon>Pseudomonadota</taxon>
        <taxon>Betaproteobacteria</taxon>
        <taxon>Burkholderiales</taxon>
        <taxon>Burkholderiaceae</taxon>
        <taxon>Trinickia</taxon>
    </lineage>
</organism>
<evidence type="ECO:0000256" key="2">
    <source>
        <dbReference type="ARBA" id="ARBA00004429"/>
    </source>
</evidence>
<dbReference type="InterPro" id="IPR001638">
    <property type="entry name" value="Solute-binding_3/MltF_N"/>
</dbReference>
<reference evidence="26" key="1">
    <citation type="submission" date="2017-04" db="EMBL/GenBank/DDBJ databases">
        <authorList>
            <person name="Varghese N."/>
            <person name="Submissions S."/>
        </authorList>
    </citation>
    <scope>NUCLEOTIDE SEQUENCE [LARGE SCALE GENOMIC DNA]</scope>
    <source>
        <strain evidence="26">Ballard 720</strain>
    </source>
</reference>
<proteinExistence type="predicted"/>
<gene>
    <name evidence="25" type="ORF">SAMN06295900_104291</name>
</gene>
<evidence type="ECO:0000256" key="5">
    <source>
        <dbReference type="ARBA" id="ARBA00022519"/>
    </source>
</evidence>
<dbReference type="PROSITE" id="PS50113">
    <property type="entry name" value="PAC"/>
    <property type="match status" value="1"/>
</dbReference>
<dbReference type="CDD" id="cd00082">
    <property type="entry name" value="HisKA"/>
    <property type="match status" value="1"/>
</dbReference>
<dbReference type="PROSITE" id="PS50894">
    <property type="entry name" value="HPT"/>
    <property type="match status" value="1"/>
</dbReference>
<evidence type="ECO:0000256" key="4">
    <source>
        <dbReference type="ARBA" id="ARBA00022475"/>
    </source>
</evidence>
<keyword evidence="8 20" id="KW-0812">Transmembrane</keyword>
<evidence type="ECO:0000256" key="15">
    <source>
        <dbReference type="ARBA" id="ARBA00023136"/>
    </source>
</evidence>
<keyword evidence="6 19" id="KW-0597">Phosphoprotein</keyword>
<keyword evidence="10 25" id="KW-0418">Kinase</keyword>
<keyword evidence="5" id="KW-0997">Cell inner membrane</keyword>
<evidence type="ECO:0000256" key="8">
    <source>
        <dbReference type="ARBA" id="ARBA00022692"/>
    </source>
</evidence>
<evidence type="ECO:0000256" key="18">
    <source>
        <dbReference type="PROSITE-ProRule" id="PRU00110"/>
    </source>
</evidence>
<dbReference type="Proteomes" id="UP000192911">
    <property type="component" value="Unassembled WGS sequence"/>
</dbReference>
<dbReference type="Gene3D" id="3.40.50.2300">
    <property type="match status" value="1"/>
</dbReference>
<dbReference type="InterPro" id="IPR036641">
    <property type="entry name" value="HPT_dom_sf"/>
</dbReference>
<dbReference type="STRING" id="28094.SAMN06295900_104291"/>
<comment type="subcellular location">
    <subcellularLocation>
        <location evidence="2">Cell inner membrane</location>
        <topology evidence="2">Multi-pass membrane protein</topology>
    </subcellularLocation>
</comment>
<evidence type="ECO:0000256" key="17">
    <source>
        <dbReference type="ARBA" id="ARBA00070152"/>
    </source>
</evidence>
<dbReference type="SUPFAM" id="SSF55785">
    <property type="entry name" value="PYP-like sensor domain (PAS domain)"/>
    <property type="match status" value="1"/>
</dbReference>
<dbReference type="SMART" id="SM00062">
    <property type="entry name" value="PBPb"/>
    <property type="match status" value="1"/>
</dbReference>
<keyword evidence="4" id="KW-1003">Cell membrane</keyword>
<feature type="domain" description="PAC" evidence="23">
    <location>
        <begin position="415"/>
        <end position="466"/>
    </location>
</feature>
<feature type="transmembrane region" description="Helical" evidence="20">
    <location>
        <begin position="299"/>
        <end position="321"/>
    </location>
</feature>
<name>A0A1X7E036_TRICW</name>
<dbReference type="InterPro" id="IPR036890">
    <property type="entry name" value="HATPase_C_sf"/>
</dbReference>
<protein>
    <recommendedName>
        <fullName evidence="17">Virulence sensor protein BvgS</fullName>
        <ecNumber evidence="3">2.7.13.3</ecNumber>
    </recommendedName>
</protein>